<evidence type="ECO:0000313" key="2">
    <source>
        <dbReference type="EMBL" id="GEK13231.1"/>
    </source>
</evidence>
<dbReference type="Pfam" id="PF05929">
    <property type="entry name" value="Phage_GPO"/>
    <property type="match status" value="1"/>
</dbReference>
<comment type="caution">
    <text evidence="2">The sequence shown here is derived from an EMBL/GenBank/DDBJ whole genome shotgun (WGS) entry which is preliminary data.</text>
</comment>
<accession>A0A510UIP6</accession>
<gene>
    <name evidence="2" type="ORF">AFI02nite_12670</name>
</gene>
<feature type="region of interest" description="Disordered" evidence="1">
    <location>
        <begin position="274"/>
        <end position="295"/>
    </location>
</feature>
<dbReference type="RefSeq" id="WP_146862905.1">
    <property type="nucleotide sequence ID" value="NZ_BJTZ01000005.1"/>
</dbReference>
<reference evidence="2 3" key="1">
    <citation type="submission" date="2019-07" db="EMBL/GenBank/DDBJ databases">
        <title>Whole genome shotgun sequence of Aliivibrio fischeri NBRC 101058.</title>
        <authorList>
            <person name="Hosoyama A."/>
            <person name="Uohara A."/>
            <person name="Ohji S."/>
            <person name="Ichikawa N."/>
        </authorList>
    </citation>
    <scope>NUCLEOTIDE SEQUENCE [LARGE SCALE GENOMIC DNA]</scope>
    <source>
        <strain evidence="2 3">NBRC 101058</strain>
    </source>
</reference>
<dbReference type="AlphaFoldDB" id="A0A510UIP6"/>
<evidence type="ECO:0008006" key="4">
    <source>
        <dbReference type="Google" id="ProtNLM"/>
    </source>
</evidence>
<dbReference type="Proteomes" id="UP000321787">
    <property type="component" value="Unassembled WGS sequence"/>
</dbReference>
<evidence type="ECO:0000313" key="3">
    <source>
        <dbReference type="Proteomes" id="UP000321787"/>
    </source>
</evidence>
<feature type="compositionally biased region" description="Acidic residues" evidence="1">
    <location>
        <begin position="282"/>
        <end position="291"/>
    </location>
</feature>
<evidence type="ECO:0000256" key="1">
    <source>
        <dbReference type="SAM" id="MobiDB-lite"/>
    </source>
</evidence>
<sequence>MSLQSGFINIGTSGKTVDDRVIEPSWLEEAAETYDPKFYTAVIDLNHWSPIWAGSYGKVLAVEKAKNESGETVLRANIEPNEALIEMSKKEVLFTSMSLMPDFRGSGKHYLHALAVTPKPASVGTDQLQFSSENNDEKIVRTDFVKVELDFTSKTESTLNEKKLFNSLKEFFKTNNPADEQENEMSKELEQKVDSIAEKLNNFLESNDKNNTAEVKLSAAEKLLSDNGYSVKKAATSDDLNAAQELLKAQGFSIKKEASAEELKAAQELLKAQGFSVSTPSDDTDKDEEVETGPKVSITRKEFEVLKEKFADAKVTEFNFTPPTDHIGNDGDTQYL</sequence>
<organism evidence="2 3">
    <name type="scientific">Aliivibrio fischeri</name>
    <name type="common">Vibrio fischeri</name>
    <dbReference type="NCBI Taxonomy" id="668"/>
    <lineage>
        <taxon>Bacteria</taxon>
        <taxon>Pseudomonadati</taxon>
        <taxon>Pseudomonadota</taxon>
        <taxon>Gammaproteobacteria</taxon>
        <taxon>Vibrionales</taxon>
        <taxon>Vibrionaceae</taxon>
        <taxon>Aliivibrio</taxon>
    </lineage>
</organism>
<proteinExistence type="predicted"/>
<dbReference type="InterPro" id="IPR009228">
    <property type="entry name" value="Capsid_scaffold_GpO"/>
</dbReference>
<dbReference type="EMBL" id="BJTZ01000005">
    <property type="protein sequence ID" value="GEK13231.1"/>
    <property type="molecule type" value="Genomic_DNA"/>
</dbReference>
<protein>
    <recommendedName>
        <fullName evidence="4">Phage capsid protein</fullName>
    </recommendedName>
</protein>
<name>A0A510UIP6_ALIFS</name>